<evidence type="ECO:0000313" key="2">
    <source>
        <dbReference type="Proteomes" id="UP001519654"/>
    </source>
</evidence>
<protein>
    <submittedName>
        <fullName evidence="1">Enterochelin esterase</fullName>
    </submittedName>
</protein>
<dbReference type="Proteomes" id="UP001519654">
    <property type="component" value="Unassembled WGS sequence"/>
</dbReference>
<dbReference type="Pfam" id="PF00756">
    <property type="entry name" value="Esterase"/>
    <property type="match status" value="1"/>
</dbReference>
<dbReference type="RefSeq" id="WP_215793623.1">
    <property type="nucleotide sequence ID" value="NZ_JAHKKG010000014.1"/>
</dbReference>
<dbReference type="EMBL" id="JAHKKG010000014">
    <property type="protein sequence ID" value="MBU2669246.1"/>
    <property type="molecule type" value="Genomic_DNA"/>
</dbReference>
<comment type="caution">
    <text evidence="1">The sequence shown here is derived from an EMBL/GenBank/DDBJ whole genome shotgun (WGS) entry which is preliminary data.</text>
</comment>
<keyword evidence="2" id="KW-1185">Reference proteome</keyword>
<name>A0ABS5Z1P6_9ACTN</name>
<organism evidence="1 2">
    <name type="scientific">Paractinoplanes bogorensis</name>
    <dbReference type="NCBI Taxonomy" id="1610840"/>
    <lineage>
        <taxon>Bacteria</taxon>
        <taxon>Bacillati</taxon>
        <taxon>Actinomycetota</taxon>
        <taxon>Actinomycetes</taxon>
        <taxon>Micromonosporales</taxon>
        <taxon>Micromonosporaceae</taxon>
        <taxon>Paractinoplanes</taxon>
    </lineage>
</organism>
<evidence type="ECO:0000313" key="1">
    <source>
        <dbReference type="EMBL" id="MBU2669246.1"/>
    </source>
</evidence>
<dbReference type="PANTHER" id="PTHR48098:SF3">
    <property type="entry name" value="IRON(III) ENTEROBACTIN ESTERASE"/>
    <property type="match status" value="1"/>
</dbReference>
<dbReference type="InterPro" id="IPR000801">
    <property type="entry name" value="Esterase-like"/>
</dbReference>
<dbReference type="SUPFAM" id="SSF53474">
    <property type="entry name" value="alpha/beta-Hydrolases"/>
    <property type="match status" value="1"/>
</dbReference>
<proteinExistence type="predicted"/>
<accession>A0ABS5Z1P6</accession>
<dbReference type="Gene3D" id="3.40.50.1820">
    <property type="entry name" value="alpha/beta hydrolase"/>
    <property type="match status" value="1"/>
</dbReference>
<gene>
    <name evidence="1" type="ORF">KOI35_37615</name>
</gene>
<dbReference type="InterPro" id="IPR029058">
    <property type="entry name" value="AB_hydrolase_fold"/>
</dbReference>
<dbReference type="PANTHER" id="PTHR48098">
    <property type="entry name" value="ENTEROCHELIN ESTERASE-RELATED"/>
    <property type="match status" value="1"/>
</dbReference>
<reference evidence="1 2" key="1">
    <citation type="submission" date="2021-06" db="EMBL/GenBank/DDBJ databases">
        <title>Actinoplanes lichenicola sp. nov., and Actinoplanes ovalisporus sp. nov., isolated from lichen in Thailand.</title>
        <authorList>
            <person name="Saeng-In P."/>
            <person name="Kanchanasin P."/>
            <person name="Yuki M."/>
            <person name="Kudo T."/>
            <person name="Ohkuma M."/>
            <person name="Phongsopitanun W."/>
            <person name="Tanasupawat S."/>
        </authorList>
    </citation>
    <scope>NUCLEOTIDE SEQUENCE [LARGE SCALE GENOMIC DNA]</scope>
    <source>
        <strain evidence="1 2">NBRC 110975</strain>
    </source>
</reference>
<dbReference type="InterPro" id="IPR050583">
    <property type="entry name" value="Mycobacterial_A85_antigen"/>
</dbReference>
<sequence>MERRAAILRRDPDWWSLPAAAGSWSTLELPVKALRTELTARVWSPAEATGRVLVAHDGPDYDKHADLGRYVAASITAGRIEPCHVVLLPAGDRMQWYAALPAYGKGLGLEVLPRIIERLAHGQPVVAIGASLGALSLLHGQRQYPELFAGLFLQSGSFFQPRFDRQESGFGRYLPIVRWTGRVLRSGRGPAVPTTMTCGSLEENLANNRSMAEALRGQGYPVTFAQIEGGHDWPAWRDALDPHLTSLLRRVWPVK</sequence>